<accession>A0AAU0UK12</accession>
<dbReference type="EMBL" id="CP121694">
    <property type="protein sequence ID" value="WRO20862.1"/>
    <property type="molecule type" value="Genomic_DNA"/>
</dbReference>
<keyword evidence="2" id="KW-1185">Reference proteome</keyword>
<dbReference type="KEGG" id="dbc:MFMK1_000652"/>
<dbReference type="RefSeq" id="WP_366923740.1">
    <property type="nucleotide sequence ID" value="NZ_CP121694.1"/>
</dbReference>
<dbReference type="AlphaFoldDB" id="A0AAU0UK12"/>
<gene>
    <name evidence="1" type="ORF">MFMK1_000652</name>
</gene>
<name>A0AAU0UK12_9FIRM</name>
<reference evidence="1 2" key="1">
    <citation type="submission" date="2023-04" db="EMBL/GenBank/DDBJ databases">
        <authorList>
            <person name="Hsu D."/>
        </authorList>
    </citation>
    <scope>NUCLEOTIDE SEQUENCE [LARGE SCALE GENOMIC DNA]</scope>
    <source>
        <strain evidence="1 2">MK1</strain>
    </source>
</reference>
<protein>
    <submittedName>
        <fullName evidence="1">DUF4258 domain-containing protein</fullName>
    </submittedName>
</protein>
<evidence type="ECO:0000313" key="2">
    <source>
        <dbReference type="Proteomes" id="UP001329915"/>
    </source>
</evidence>
<organism evidence="1 2">
    <name type="scientific">Metallumcola ferriviriculae</name>
    <dbReference type="NCBI Taxonomy" id="3039180"/>
    <lineage>
        <taxon>Bacteria</taxon>
        <taxon>Bacillati</taxon>
        <taxon>Bacillota</taxon>
        <taxon>Clostridia</taxon>
        <taxon>Neomoorellales</taxon>
        <taxon>Desulfitibacteraceae</taxon>
        <taxon>Metallumcola</taxon>
    </lineage>
</organism>
<dbReference type="Pfam" id="PF14076">
    <property type="entry name" value="DUF4258"/>
    <property type="match status" value="1"/>
</dbReference>
<proteinExistence type="predicted"/>
<evidence type="ECO:0000313" key="1">
    <source>
        <dbReference type="EMBL" id="WRO20862.1"/>
    </source>
</evidence>
<sequence>MDERKIDIGTITRLVAEDKMVWRNHILARMQQRGIKIQDVVDCILSGEIIEQYFDDYPYTSCLILGCTDKGRCIHTVCALGQDKVWMITTYFPDKEEWHDDFRTRRRKV</sequence>
<dbReference type="InterPro" id="IPR025354">
    <property type="entry name" value="DUF4258"/>
</dbReference>
<dbReference type="Proteomes" id="UP001329915">
    <property type="component" value="Chromosome"/>
</dbReference>